<dbReference type="Pfam" id="PF00023">
    <property type="entry name" value="Ank"/>
    <property type="match status" value="1"/>
</dbReference>
<dbReference type="InterPro" id="IPR052076">
    <property type="entry name" value="TRP_cation_channel"/>
</dbReference>
<keyword evidence="5" id="KW-0677">Repeat</keyword>
<dbReference type="Gene3D" id="1.10.287.70">
    <property type="match status" value="1"/>
</dbReference>
<evidence type="ECO:0000256" key="10">
    <source>
        <dbReference type="ARBA" id="ARBA00023180"/>
    </source>
</evidence>
<evidence type="ECO:0000256" key="3">
    <source>
        <dbReference type="ARBA" id="ARBA00022606"/>
    </source>
</evidence>
<keyword evidence="3" id="KW-0716">Sensory transduction</keyword>
<dbReference type="Gene3D" id="1.25.40.20">
    <property type="entry name" value="Ankyrin repeat-containing domain"/>
    <property type="match status" value="4"/>
</dbReference>
<dbReference type="OrthoDB" id="5402602at2759"/>
<dbReference type="PRINTS" id="PR01415">
    <property type="entry name" value="ANKYRIN"/>
</dbReference>
<evidence type="ECO:0000256" key="2">
    <source>
        <dbReference type="ARBA" id="ARBA00022448"/>
    </source>
</evidence>
<keyword evidence="8" id="KW-0406">Ion transport</keyword>
<sequence>MRGQRKSFRRKVFCRRKGSDECKEKSAEQKERWSHLHCPKETDGHWSWLSDELADQGCRRLDRRQRRLNSELLRAVEQGAVEKVVRRYVAHSCLDRGANVNATCEPLGNTACHLAAFTGNTDILLLLLKRGASPRVLDPHGRSPLHFAAWSGKDECVKLLLHSAMDMLNCPIRRQKAEKQVHLEVLDTWGHDHADIRNQLPQLEPGSTPLHVASQRLHLECIEALLGAGADVTSRDDDGMTPIDVIGEKLVGGSNLHAATKFPDVYEVLLGAGAELLHSHRVVRTTPMHTAVALKSLEAIDMIARSPGVLNLDKNGMSPIHLAVSLRLQTPLRVLLQSPAAAINETSTKGTETFFPSGLAFVDMKDLNGNTPLHTAVASQWRTGVAILLEAGADTCQKNSNGATSLHLAAESGNRDVLEEMLNIPESKTILDAPDNFEDTPLFQAVKSRSVDCVRLLLEAGASLRHTLTDKTTVLHRAAKLNCPEVLKELIRHEEKYIRVLINQVESKGMTPLHVASLAGNAPCVKILLLAGCDVTMRTTIESHNDCTALHLASSKGHSKVVETLLEHNSGREVIESKDSHGCTPLHLACQYGQRECIRKLLLSGADLSAKTNKEKTTAISLLFTKVSRPIALLEEILDSEIHMNGFPLHDPQCVITIDYKLLVPREKPNKQMKVLDALLDTGIDCNQESLVLHPVVESFLFLKWRCWRRWFYYSFVMYIIFLFCFSILVVSIYHLSANGHGVPQGILEKYVRLAILVTLLWLVALEAESVYRLPKYYFTDLESWVKWSSYILAFTVTIFSPNNEWHRLVATVAILLSWTELMFQMSKNPNWGFYINMFSKVAVNVLKVLLTFIFLIIGFALAFMVQFKSEPPFETPWEAFVKTIVMMTSEFEYSSLFKKNENNASSKFGRILFLFFLLTVGIVLMNLLVGLAVSDINSLETQGKMNRLRKQADFLRVIQPSDLGLWFMSNCLKKITYSLREVQPPIKICPGSPWNSEQLALPKQIVDAIIARAEKQGKTEKICKIQNVFKKLNELITSLNKSPFILEEFNSQSCRRYLQKTKGQRDAHNEVRERSRYEFANFTARKLDNIEMELTTIKASIKELAQFLPQELSIQIQ</sequence>
<reference evidence="15 16" key="1">
    <citation type="submission" date="2017-12" db="EMBL/GenBank/DDBJ databases">
        <title>Hemimetabolous genomes reveal molecular basis of termite eusociality.</title>
        <authorList>
            <person name="Harrison M.C."/>
            <person name="Jongepier E."/>
            <person name="Robertson H.M."/>
            <person name="Arning N."/>
            <person name="Bitard-Feildel T."/>
            <person name="Chao H."/>
            <person name="Childers C.P."/>
            <person name="Dinh H."/>
            <person name="Doddapaneni H."/>
            <person name="Dugan S."/>
            <person name="Gowin J."/>
            <person name="Greiner C."/>
            <person name="Han Y."/>
            <person name="Hu H."/>
            <person name="Hughes D.S.T."/>
            <person name="Huylmans A.-K."/>
            <person name="Kemena C."/>
            <person name="Kremer L.P.M."/>
            <person name="Lee S.L."/>
            <person name="Lopez-Ezquerra A."/>
            <person name="Mallet L."/>
            <person name="Monroy-Kuhn J.M."/>
            <person name="Moser A."/>
            <person name="Murali S.C."/>
            <person name="Muzny D.M."/>
            <person name="Otani S."/>
            <person name="Piulachs M.-D."/>
            <person name="Poelchau M."/>
            <person name="Qu J."/>
            <person name="Schaub F."/>
            <person name="Wada-Katsumata A."/>
            <person name="Worley K.C."/>
            <person name="Xie Q."/>
            <person name="Ylla G."/>
            <person name="Poulsen M."/>
            <person name="Gibbs R.A."/>
            <person name="Schal C."/>
            <person name="Richards S."/>
            <person name="Belles X."/>
            <person name="Korb J."/>
            <person name="Bornberg-Bauer E."/>
        </authorList>
    </citation>
    <scope>NUCLEOTIDE SEQUENCE [LARGE SCALE GENOMIC DNA]</scope>
    <source>
        <tissue evidence="15">Whole body</tissue>
    </source>
</reference>
<accession>A0A2J7QX02</accession>
<dbReference type="SMART" id="SM00248">
    <property type="entry name" value="ANK"/>
    <property type="match status" value="13"/>
</dbReference>
<dbReference type="SUPFAM" id="SSF48403">
    <property type="entry name" value="Ankyrin repeat"/>
    <property type="match status" value="2"/>
</dbReference>
<feature type="transmembrane region" description="Helical" evidence="13">
    <location>
        <begin position="711"/>
        <end position="734"/>
    </location>
</feature>
<dbReference type="EMBL" id="NEVH01009411">
    <property type="protein sequence ID" value="PNF33105.1"/>
    <property type="molecule type" value="Genomic_DNA"/>
</dbReference>
<evidence type="ECO:0000256" key="4">
    <source>
        <dbReference type="ARBA" id="ARBA00022692"/>
    </source>
</evidence>
<name>A0A2J7QX02_9NEOP</name>
<feature type="repeat" description="ANK" evidence="12">
    <location>
        <begin position="368"/>
        <end position="400"/>
    </location>
</feature>
<dbReference type="InterPro" id="IPR005821">
    <property type="entry name" value="Ion_trans_dom"/>
</dbReference>
<evidence type="ECO:0000256" key="13">
    <source>
        <dbReference type="SAM" id="Phobius"/>
    </source>
</evidence>
<feature type="transmembrane region" description="Helical" evidence="13">
    <location>
        <begin position="909"/>
        <end position="934"/>
    </location>
</feature>
<comment type="caution">
    <text evidence="15">The sequence shown here is derived from an EMBL/GenBank/DDBJ whole genome shotgun (WGS) entry which is preliminary data.</text>
</comment>
<feature type="repeat" description="ANK" evidence="12">
    <location>
        <begin position="401"/>
        <end position="433"/>
    </location>
</feature>
<feature type="repeat" description="ANK" evidence="12">
    <location>
        <begin position="508"/>
        <end position="540"/>
    </location>
</feature>
<proteinExistence type="predicted"/>
<keyword evidence="7 12" id="KW-0040">ANK repeat</keyword>
<feature type="repeat" description="ANK" evidence="12">
    <location>
        <begin position="205"/>
        <end position="237"/>
    </location>
</feature>
<evidence type="ECO:0000256" key="8">
    <source>
        <dbReference type="ARBA" id="ARBA00023065"/>
    </source>
</evidence>
<comment type="subcellular location">
    <subcellularLocation>
        <location evidence="1">Membrane</location>
        <topology evidence="1">Multi-pass membrane protein</topology>
    </subcellularLocation>
</comment>
<keyword evidence="4 13" id="KW-0812">Transmembrane</keyword>
<evidence type="ECO:0000256" key="9">
    <source>
        <dbReference type="ARBA" id="ARBA00023136"/>
    </source>
</evidence>
<feature type="repeat" description="ANK" evidence="12">
    <location>
        <begin position="140"/>
        <end position="167"/>
    </location>
</feature>
<dbReference type="GO" id="GO:0005216">
    <property type="term" value="F:monoatomic ion channel activity"/>
    <property type="evidence" value="ECO:0007669"/>
    <property type="project" value="InterPro"/>
</dbReference>
<keyword evidence="6 13" id="KW-1133">Transmembrane helix</keyword>
<evidence type="ECO:0000256" key="5">
    <source>
        <dbReference type="ARBA" id="ARBA00022737"/>
    </source>
</evidence>
<dbReference type="Pfam" id="PF00520">
    <property type="entry name" value="Ion_trans"/>
    <property type="match status" value="1"/>
</dbReference>
<dbReference type="Proteomes" id="UP000235965">
    <property type="component" value="Unassembled WGS sequence"/>
</dbReference>
<evidence type="ECO:0000256" key="11">
    <source>
        <dbReference type="ARBA" id="ARBA00023303"/>
    </source>
</evidence>
<keyword evidence="2" id="KW-0813">Transport</keyword>
<dbReference type="PROSITE" id="PS50088">
    <property type="entry name" value="ANK_REPEAT"/>
    <property type="match status" value="8"/>
</dbReference>
<evidence type="ECO:0000256" key="7">
    <source>
        <dbReference type="ARBA" id="ARBA00023043"/>
    </source>
</evidence>
<evidence type="ECO:0000256" key="6">
    <source>
        <dbReference type="ARBA" id="ARBA00022989"/>
    </source>
</evidence>
<evidence type="ECO:0000259" key="14">
    <source>
        <dbReference type="Pfam" id="PF00520"/>
    </source>
</evidence>
<evidence type="ECO:0000313" key="15">
    <source>
        <dbReference type="EMBL" id="PNF33105.1"/>
    </source>
</evidence>
<feature type="repeat" description="ANK" evidence="12">
    <location>
        <begin position="545"/>
        <end position="577"/>
    </location>
</feature>
<keyword evidence="16" id="KW-1185">Reference proteome</keyword>
<dbReference type="InterPro" id="IPR036770">
    <property type="entry name" value="Ankyrin_rpt-contain_sf"/>
</dbReference>
<dbReference type="GO" id="GO:0034703">
    <property type="term" value="C:cation channel complex"/>
    <property type="evidence" value="ECO:0007669"/>
    <property type="project" value="UniProtKB-ARBA"/>
</dbReference>
<keyword evidence="9 13" id="KW-0472">Membrane</keyword>
<protein>
    <recommendedName>
        <fullName evidence="14">Ion transport domain-containing protein</fullName>
    </recommendedName>
</protein>
<evidence type="ECO:0000256" key="1">
    <source>
        <dbReference type="ARBA" id="ARBA00004141"/>
    </source>
</evidence>
<dbReference type="InParanoid" id="A0A2J7QX02"/>
<keyword evidence="11" id="KW-0407">Ion channel</keyword>
<dbReference type="STRING" id="105785.A0A2J7QX02"/>
<feature type="repeat" description="ANK" evidence="12">
    <location>
        <begin position="581"/>
        <end position="613"/>
    </location>
</feature>
<keyword evidence="10" id="KW-0325">Glycoprotein</keyword>
<evidence type="ECO:0000313" key="16">
    <source>
        <dbReference type="Proteomes" id="UP000235965"/>
    </source>
</evidence>
<dbReference type="PANTHER" id="PTHR47143:SF1">
    <property type="entry name" value="ION_TRANS DOMAIN-CONTAINING PROTEIN"/>
    <property type="match status" value="1"/>
</dbReference>
<gene>
    <name evidence="15" type="ORF">B7P43_G15727</name>
</gene>
<feature type="repeat" description="ANK" evidence="12">
    <location>
        <begin position="107"/>
        <end position="139"/>
    </location>
</feature>
<dbReference type="PANTHER" id="PTHR47143">
    <property type="entry name" value="TRANSIENT RECEPTOR POTENTIAL CATION CHANNEL PROTEIN PAINLESS"/>
    <property type="match status" value="1"/>
</dbReference>
<dbReference type="InterPro" id="IPR002110">
    <property type="entry name" value="Ankyrin_rpt"/>
</dbReference>
<organism evidence="15 16">
    <name type="scientific">Cryptotermes secundus</name>
    <dbReference type="NCBI Taxonomy" id="105785"/>
    <lineage>
        <taxon>Eukaryota</taxon>
        <taxon>Metazoa</taxon>
        <taxon>Ecdysozoa</taxon>
        <taxon>Arthropoda</taxon>
        <taxon>Hexapoda</taxon>
        <taxon>Insecta</taxon>
        <taxon>Pterygota</taxon>
        <taxon>Neoptera</taxon>
        <taxon>Polyneoptera</taxon>
        <taxon>Dictyoptera</taxon>
        <taxon>Blattodea</taxon>
        <taxon>Blattoidea</taxon>
        <taxon>Termitoidae</taxon>
        <taxon>Kalotermitidae</taxon>
        <taxon>Cryptotermitinae</taxon>
        <taxon>Cryptotermes</taxon>
    </lineage>
</organism>
<dbReference type="AlphaFoldDB" id="A0A2J7QX02"/>
<dbReference type="PROSITE" id="PS50297">
    <property type="entry name" value="ANK_REP_REGION"/>
    <property type="match status" value="8"/>
</dbReference>
<feature type="domain" description="Ion transport" evidence="14">
    <location>
        <begin position="714"/>
        <end position="943"/>
    </location>
</feature>
<evidence type="ECO:0000256" key="12">
    <source>
        <dbReference type="PROSITE-ProRule" id="PRU00023"/>
    </source>
</evidence>
<dbReference type="Pfam" id="PF12796">
    <property type="entry name" value="Ank_2"/>
    <property type="match status" value="4"/>
</dbReference>
<feature type="transmembrane region" description="Helical" evidence="13">
    <location>
        <begin position="845"/>
        <end position="868"/>
    </location>
</feature>